<dbReference type="EMBL" id="JACHNZ010000004">
    <property type="protein sequence ID" value="MBB4631010.1"/>
    <property type="molecule type" value="Genomic_DNA"/>
</dbReference>
<feature type="chain" id="PRO_5030543694" description="Lipoprotein" evidence="1">
    <location>
        <begin position="19"/>
        <end position="205"/>
    </location>
</feature>
<name>A0A7W7F543_9SPHN</name>
<reference evidence="2 3" key="1">
    <citation type="submission" date="2020-08" db="EMBL/GenBank/DDBJ databases">
        <title>Genomic Encyclopedia of Type Strains, Phase IV (KMG-IV): sequencing the most valuable type-strain genomes for metagenomic binning, comparative biology and taxonomic classification.</title>
        <authorList>
            <person name="Goeker M."/>
        </authorList>
    </citation>
    <scope>NUCLEOTIDE SEQUENCE [LARGE SCALE GENOMIC DNA]</scope>
    <source>
        <strain evidence="2 3">DSM 17328</strain>
    </source>
</reference>
<gene>
    <name evidence="2" type="ORF">GGQ98_000615</name>
</gene>
<proteinExistence type="predicted"/>
<evidence type="ECO:0008006" key="4">
    <source>
        <dbReference type="Google" id="ProtNLM"/>
    </source>
</evidence>
<dbReference type="RefSeq" id="WP_341534119.1">
    <property type="nucleotide sequence ID" value="NZ_JACHNZ010000004.1"/>
</dbReference>
<sequence>MRQFFVVVPALLILAACGGGNPLKITRSPCPAAGTLQYASDVTLFSPETSRDASAIDVTAAITNVRATCAESADRLNSQLSFDVVAQRTNAGGARDVTLPYFAVVLRAGDQLLSKQIGSVTLRFEDGQLRTRTTGYARSDISRAAASLPENITREINRERKPGDADAAIDPLAAPEARAALRNASFELLVGFQLDDAALAYNVGK</sequence>
<dbReference type="Proteomes" id="UP000566324">
    <property type="component" value="Unassembled WGS sequence"/>
</dbReference>
<keyword evidence="3" id="KW-1185">Reference proteome</keyword>
<keyword evidence="1" id="KW-0732">Signal</keyword>
<feature type="signal peptide" evidence="1">
    <location>
        <begin position="1"/>
        <end position="18"/>
    </location>
</feature>
<protein>
    <recommendedName>
        <fullName evidence="4">Lipoprotein</fullName>
    </recommendedName>
</protein>
<accession>A0A7W7F543</accession>
<evidence type="ECO:0000256" key="1">
    <source>
        <dbReference type="SAM" id="SignalP"/>
    </source>
</evidence>
<evidence type="ECO:0000313" key="3">
    <source>
        <dbReference type="Proteomes" id="UP000566324"/>
    </source>
</evidence>
<dbReference type="PROSITE" id="PS51257">
    <property type="entry name" value="PROKAR_LIPOPROTEIN"/>
    <property type="match status" value="1"/>
</dbReference>
<organism evidence="2 3">
    <name type="scientific">Sphingosinicella soli</name>
    <dbReference type="NCBI Taxonomy" id="333708"/>
    <lineage>
        <taxon>Bacteria</taxon>
        <taxon>Pseudomonadati</taxon>
        <taxon>Pseudomonadota</taxon>
        <taxon>Alphaproteobacteria</taxon>
        <taxon>Sphingomonadales</taxon>
        <taxon>Sphingosinicellaceae</taxon>
        <taxon>Sphingosinicella</taxon>
    </lineage>
</organism>
<evidence type="ECO:0000313" key="2">
    <source>
        <dbReference type="EMBL" id="MBB4631010.1"/>
    </source>
</evidence>
<comment type="caution">
    <text evidence="2">The sequence shown here is derived from an EMBL/GenBank/DDBJ whole genome shotgun (WGS) entry which is preliminary data.</text>
</comment>
<dbReference type="AlphaFoldDB" id="A0A7W7F543"/>